<dbReference type="Pfam" id="PF04203">
    <property type="entry name" value="Sortase"/>
    <property type="match status" value="1"/>
</dbReference>
<evidence type="ECO:0000313" key="2">
    <source>
        <dbReference type="EMBL" id="GGB24709.1"/>
    </source>
</evidence>
<dbReference type="InterPro" id="IPR042001">
    <property type="entry name" value="Sortase_F"/>
</dbReference>
<evidence type="ECO:0008006" key="4">
    <source>
        <dbReference type="Google" id="ProtNLM"/>
    </source>
</evidence>
<dbReference type="GO" id="GO:0016787">
    <property type="term" value="F:hydrolase activity"/>
    <property type="evidence" value="ECO:0007669"/>
    <property type="project" value="UniProtKB-KW"/>
</dbReference>
<dbReference type="Gene3D" id="2.40.260.10">
    <property type="entry name" value="Sortase"/>
    <property type="match status" value="1"/>
</dbReference>
<evidence type="ECO:0000256" key="1">
    <source>
        <dbReference type="ARBA" id="ARBA00022801"/>
    </source>
</evidence>
<dbReference type="AlphaFoldDB" id="A0A916SZN5"/>
<organism evidence="2 3">
    <name type="scientific">Gordonia jinhuaensis</name>
    <dbReference type="NCBI Taxonomy" id="1517702"/>
    <lineage>
        <taxon>Bacteria</taxon>
        <taxon>Bacillati</taxon>
        <taxon>Actinomycetota</taxon>
        <taxon>Actinomycetes</taxon>
        <taxon>Mycobacteriales</taxon>
        <taxon>Gordoniaceae</taxon>
        <taxon>Gordonia</taxon>
    </lineage>
</organism>
<keyword evidence="1" id="KW-0378">Hydrolase</keyword>
<reference evidence="2" key="2">
    <citation type="submission" date="2020-09" db="EMBL/GenBank/DDBJ databases">
        <authorList>
            <person name="Sun Q."/>
            <person name="Zhou Y."/>
        </authorList>
    </citation>
    <scope>NUCLEOTIDE SEQUENCE</scope>
    <source>
        <strain evidence="2">CGMCC 1.12827</strain>
    </source>
</reference>
<dbReference type="SUPFAM" id="SSF63817">
    <property type="entry name" value="Sortase"/>
    <property type="match status" value="1"/>
</dbReference>
<dbReference type="Proteomes" id="UP000621454">
    <property type="component" value="Unassembled WGS sequence"/>
</dbReference>
<reference evidence="2" key="1">
    <citation type="journal article" date="2014" name="Int. J. Syst. Evol. Microbiol.">
        <title>Complete genome sequence of Corynebacterium casei LMG S-19264T (=DSM 44701T), isolated from a smear-ripened cheese.</title>
        <authorList>
            <consortium name="US DOE Joint Genome Institute (JGI-PGF)"/>
            <person name="Walter F."/>
            <person name="Albersmeier A."/>
            <person name="Kalinowski J."/>
            <person name="Ruckert C."/>
        </authorList>
    </citation>
    <scope>NUCLEOTIDE SEQUENCE</scope>
    <source>
        <strain evidence="2">CGMCC 1.12827</strain>
    </source>
</reference>
<dbReference type="EMBL" id="BMGC01000005">
    <property type="protein sequence ID" value="GGB24709.1"/>
    <property type="molecule type" value="Genomic_DNA"/>
</dbReference>
<gene>
    <name evidence="2" type="ORF">GCM10011489_11140</name>
</gene>
<sequence length="156" mass="15852">MATEAAAPVELTARGGRAHVDPVATDAGGALIPPTSVARLGWWVDSALPGSGRGTVVITGHIDDSTQGTGFAARFAGMRPGERVTVTTAGGGPVDYRITRVDETDKASGEGSGGLPVAELNRQDGVETLALVTCGGPFIGPPLGYRDNIIAWATRA</sequence>
<name>A0A916SZN5_9ACTN</name>
<keyword evidence="3" id="KW-1185">Reference proteome</keyword>
<dbReference type="InterPro" id="IPR023365">
    <property type="entry name" value="Sortase_dom-sf"/>
</dbReference>
<evidence type="ECO:0000313" key="3">
    <source>
        <dbReference type="Proteomes" id="UP000621454"/>
    </source>
</evidence>
<accession>A0A916SZN5</accession>
<proteinExistence type="predicted"/>
<protein>
    <recommendedName>
        <fullName evidence="4">Sortase family protein</fullName>
    </recommendedName>
</protein>
<dbReference type="InterPro" id="IPR005754">
    <property type="entry name" value="Sortase"/>
</dbReference>
<comment type="caution">
    <text evidence="2">The sequence shown here is derived from an EMBL/GenBank/DDBJ whole genome shotgun (WGS) entry which is preliminary data.</text>
</comment>
<dbReference type="CDD" id="cd05829">
    <property type="entry name" value="Sortase_F"/>
    <property type="match status" value="1"/>
</dbReference>